<keyword evidence="5" id="KW-0804">Transcription</keyword>
<accession>E0NPH3</accession>
<dbReference type="STRING" id="862515.HMPREF0658_0074"/>
<dbReference type="InterPro" id="IPR020449">
    <property type="entry name" value="Tscrpt_reg_AraC-type_HTH"/>
</dbReference>
<comment type="pathway">
    <text evidence="1">Cofactor biosynthesis; thiamine diphosphate biosynthesis.</text>
</comment>
<dbReference type="Pfam" id="PF08543">
    <property type="entry name" value="Phos_pyr_kin"/>
    <property type="match status" value="1"/>
</dbReference>
<evidence type="ECO:0000256" key="5">
    <source>
        <dbReference type="ARBA" id="ARBA00023163"/>
    </source>
</evidence>
<dbReference type="GO" id="GO:0008902">
    <property type="term" value="F:hydroxymethylpyrimidine kinase activity"/>
    <property type="evidence" value="ECO:0007669"/>
    <property type="project" value="UniProtKB-EC"/>
</dbReference>
<dbReference type="HOGENOM" id="CLU_020520_0_0_10"/>
<feature type="domain" description="HTH araC/xylS-type" evidence="6">
    <location>
        <begin position="270"/>
        <end position="368"/>
    </location>
</feature>
<sequence>MKAIAVNDTSIRPILTITGSDGTGGAGVQADIRMIASLGGYAVSAITSVTVQNTLGIQQFFDLPADIVEGQIEAIVNDVQPCMVKIGMVRQADVLRTVTDAMKRYAIGSVICDPVIRSSNGEVLMTDEVVEEMKMLLLPLCSLVVMKREDAEYMLHCTIETNDDLLCAAREILACGCGAVLLQGGQGLSGLQTDVLITADDSQPHYFSSADSTAEPWQAHGQSGHLSSAVATFMSQGQSVTEAVTHARTYINQLPVFSSGLVGRSSELYNDFINEVATHHKTNSDVRYYADRLNVSSRYLAQVSKRIAGKSPKSIIDEYLMQEIELLLTSTDKTVQEIAYECGFRSQAHFSKFFRKMKDCTPSEYRKNVKPKQS</sequence>
<gene>
    <name evidence="7" type="primary">thiD</name>
    <name evidence="7" type="ORF">HMPREF0658_0074</name>
</gene>
<evidence type="ECO:0000313" key="8">
    <source>
        <dbReference type="Proteomes" id="UP000004394"/>
    </source>
</evidence>
<evidence type="ECO:0000259" key="6">
    <source>
        <dbReference type="PROSITE" id="PS01124"/>
    </source>
</evidence>
<organism evidence="7 8">
    <name type="scientific">Hoylesella marshii DSM 16973 = JCM 13450</name>
    <dbReference type="NCBI Taxonomy" id="862515"/>
    <lineage>
        <taxon>Bacteria</taxon>
        <taxon>Pseudomonadati</taxon>
        <taxon>Bacteroidota</taxon>
        <taxon>Bacteroidia</taxon>
        <taxon>Bacteroidales</taxon>
        <taxon>Prevotellaceae</taxon>
        <taxon>Hoylesella</taxon>
    </lineage>
</organism>
<dbReference type="AlphaFoldDB" id="E0NPH3"/>
<evidence type="ECO:0000256" key="2">
    <source>
        <dbReference type="ARBA" id="ARBA00012135"/>
    </source>
</evidence>
<proteinExistence type="predicted"/>
<dbReference type="SUPFAM" id="SSF46689">
    <property type="entry name" value="Homeodomain-like"/>
    <property type="match status" value="1"/>
</dbReference>
<dbReference type="PRINTS" id="PR00032">
    <property type="entry name" value="HTHARAC"/>
</dbReference>
<dbReference type="GO" id="GO:0009228">
    <property type="term" value="P:thiamine biosynthetic process"/>
    <property type="evidence" value="ECO:0007669"/>
    <property type="project" value="InterPro"/>
</dbReference>
<keyword evidence="8" id="KW-1185">Reference proteome</keyword>
<keyword evidence="4" id="KW-0238">DNA-binding</keyword>
<dbReference type="InterPro" id="IPR009057">
    <property type="entry name" value="Homeodomain-like_sf"/>
</dbReference>
<dbReference type="InterPro" id="IPR004399">
    <property type="entry name" value="HMP/HMP-P_kinase_dom"/>
</dbReference>
<dbReference type="OrthoDB" id="9810880at2"/>
<evidence type="ECO:0000256" key="4">
    <source>
        <dbReference type="ARBA" id="ARBA00023125"/>
    </source>
</evidence>
<comment type="caution">
    <text evidence="7">The sequence shown here is derived from an EMBL/GenBank/DDBJ whole genome shotgun (WGS) entry which is preliminary data.</text>
</comment>
<dbReference type="Proteomes" id="UP000004394">
    <property type="component" value="Unassembled WGS sequence"/>
</dbReference>
<dbReference type="SUPFAM" id="SSF53613">
    <property type="entry name" value="Ribokinase-like"/>
    <property type="match status" value="1"/>
</dbReference>
<dbReference type="eggNOG" id="COG0351">
    <property type="taxonomic scope" value="Bacteria"/>
</dbReference>
<dbReference type="EMBL" id="AEEI01000004">
    <property type="protein sequence ID" value="EFM02932.1"/>
    <property type="molecule type" value="Genomic_DNA"/>
</dbReference>
<reference evidence="7" key="1">
    <citation type="submission" date="2010-07" db="EMBL/GenBank/DDBJ databases">
        <authorList>
            <person name="Muzny D."/>
            <person name="Qin X."/>
            <person name="Deng J."/>
            <person name="Jiang H."/>
            <person name="Liu Y."/>
            <person name="Qu J."/>
            <person name="Song X.-Z."/>
            <person name="Zhang L."/>
            <person name="Thornton R."/>
            <person name="Coyle M."/>
            <person name="Francisco L."/>
            <person name="Jackson L."/>
            <person name="Javaid M."/>
            <person name="Korchina V."/>
            <person name="Kovar C."/>
            <person name="Mata R."/>
            <person name="Mathew T."/>
            <person name="Ngo R."/>
            <person name="Nguyen L."/>
            <person name="Nguyen N."/>
            <person name="Okwuonu G."/>
            <person name="Ongeri F."/>
            <person name="Pham C."/>
            <person name="Simmons D."/>
            <person name="Wilczek-Boney K."/>
            <person name="Hale W."/>
            <person name="Jakkamsetti A."/>
            <person name="Pham P."/>
            <person name="Ruth R."/>
            <person name="San Lucas F."/>
            <person name="Warren J."/>
            <person name="Zhang J."/>
            <person name="Zhao Z."/>
            <person name="Zhou C."/>
            <person name="Zhu D."/>
            <person name="Lee S."/>
            <person name="Bess C."/>
            <person name="Blankenburg K."/>
            <person name="Forbes L."/>
            <person name="Fu Q."/>
            <person name="Gubbala S."/>
            <person name="Hirani K."/>
            <person name="Jayaseelan J.C."/>
            <person name="Lara F."/>
            <person name="Munidasa M."/>
            <person name="Palculict T."/>
            <person name="Patil S."/>
            <person name="Pu L.-L."/>
            <person name="Saada N."/>
            <person name="Tang L."/>
            <person name="Weissenberger G."/>
            <person name="Zhu Y."/>
            <person name="Hemphill L."/>
            <person name="Shang Y."/>
            <person name="Youmans B."/>
            <person name="Ayvaz T."/>
            <person name="Ross M."/>
            <person name="Santibanez J."/>
            <person name="Aqrawi P."/>
            <person name="Gross S."/>
            <person name="Joshi V."/>
            <person name="Fowler G."/>
            <person name="Nazareth L."/>
            <person name="Reid J."/>
            <person name="Worley K."/>
            <person name="Petrosino J."/>
            <person name="Highlander S."/>
            <person name="Gibbs R."/>
        </authorList>
    </citation>
    <scope>NUCLEOTIDE SEQUENCE [LARGE SCALE GENOMIC DNA]</scope>
    <source>
        <strain evidence="7">DSM 16973</strain>
    </source>
</reference>
<evidence type="ECO:0000256" key="1">
    <source>
        <dbReference type="ARBA" id="ARBA00004948"/>
    </source>
</evidence>
<keyword evidence="3" id="KW-0805">Transcription regulation</keyword>
<keyword evidence="7" id="KW-0418">Kinase</keyword>
<dbReference type="CDD" id="cd01169">
    <property type="entry name" value="HMPP_kinase"/>
    <property type="match status" value="1"/>
</dbReference>
<evidence type="ECO:0000313" key="7">
    <source>
        <dbReference type="EMBL" id="EFM02932.1"/>
    </source>
</evidence>
<dbReference type="EC" id="2.7.1.49" evidence="2"/>
<name>E0NPH3_9BACT</name>
<dbReference type="GO" id="GO:0005829">
    <property type="term" value="C:cytosol"/>
    <property type="evidence" value="ECO:0007669"/>
    <property type="project" value="TreeGrafter"/>
</dbReference>
<dbReference type="Gene3D" id="3.40.1190.20">
    <property type="match status" value="1"/>
</dbReference>
<dbReference type="InterPro" id="IPR018060">
    <property type="entry name" value="HTH_AraC"/>
</dbReference>
<dbReference type="RefSeq" id="WP_006947719.1">
    <property type="nucleotide sequence ID" value="NZ_BAJI01000007.1"/>
</dbReference>
<dbReference type="eggNOG" id="COG2207">
    <property type="taxonomic scope" value="Bacteria"/>
</dbReference>
<evidence type="ECO:0000256" key="3">
    <source>
        <dbReference type="ARBA" id="ARBA00023015"/>
    </source>
</evidence>
<keyword evidence="7" id="KW-0808">Transferase</keyword>
<dbReference type="SMART" id="SM00342">
    <property type="entry name" value="HTH_ARAC"/>
    <property type="match status" value="1"/>
</dbReference>
<dbReference type="PROSITE" id="PS01124">
    <property type="entry name" value="HTH_ARAC_FAMILY_2"/>
    <property type="match status" value="1"/>
</dbReference>
<dbReference type="InterPro" id="IPR029056">
    <property type="entry name" value="Ribokinase-like"/>
</dbReference>
<dbReference type="GO" id="GO:0008972">
    <property type="term" value="F:phosphomethylpyrimidine kinase activity"/>
    <property type="evidence" value="ECO:0007669"/>
    <property type="project" value="InterPro"/>
</dbReference>
<dbReference type="GO" id="GO:0043565">
    <property type="term" value="F:sequence-specific DNA binding"/>
    <property type="evidence" value="ECO:0007669"/>
    <property type="project" value="InterPro"/>
</dbReference>
<dbReference type="InterPro" id="IPR013749">
    <property type="entry name" value="PM/HMP-P_kinase-1"/>
</dbReference>
<protein>
    <recommendedName>
        <fullName evidence="2">hydroxymethylpyrimidine kinase</fullName>
        <ecNumber evidence="2">2.7.1.49</ecNumber>
    </recommendedName>
</protein>
<dbReference type="GO" id="GO:0003700">
    <property type="term" value="F:DNA-binding transcription factor activity"/>
    <property type="evidence" value="ECO:0007669"/>
    <property type="project" value="InterPro"/>
</dbReference>
<dbReference type="PANTHER" id="PTHR20858">
    <property type="entry name" value="PHOSPHOMETHYLPYRIMIDINE KINASE"/>
    <property type="match status" value="1"/>
</dbReference>
<dbReference type="PANTHER" id="PTHR20858:SF17">
    <property type="entry name" value="HYDROXYMETHYLPYRIMIDINE_PHOSPHOMETHYLPYRIMIDINE KINASE THI20-RELATED"/>
    <property type="match status" value="1"/>
</dbReference>
<dbReference type="Gene3D" id="1.10.10.60">
    <property type="entry name" value="Homeodomain-like"/>
    <property type="match status" value="1"/>
</dbReference>
<dbReference type="Pfam" id="PF12833">
    <property type="entry name" value="HTH_18"/>
    <property type="match status" value="1"/>
</dbReference>